<dbReference type="GO" id="GO:0005634">
    <property type="term" value="C:nucleus"/>
    <property type="evidence" value="ECO:0007669"/>
    <property type="project" value="TreeGrafter"/>
</dbReference>
<evidence type="ECO:0000256" key="3">
    <source>
        <dbReference type="ARBA" id="ARBA00019824"/>
    </source>
</evidence>
<evidence type="ECO:0000259" key="9">
    <source>
        <dbReference type="Pfam" id="PF16575"/>
    </source>
</evidence>
<evidence type="ECO:0000256" key="7">
    <source>
        <dbReference type="ARBA" id="ARBA00022840"/>
    </source>
</evidence>
<keyword evidence="7" id="KW-0067">ATP-binding</keyword>
<dbReference type="InterPro" id="IPR027417">
    <property type="entry name" value="P-loop_NTPase"/>
</dbReference>
<dbReference type="PANTHER" id="PTHR12755">
    <property type="entry name" value="CLEAVAGE/POLYADENYLATION FACTOR IA SUBUNIT CLP1P"/>
    <property type="match status" value="1"/>
</dbReference>
<proteinExistence type="inferred from homology"/>
<evidence type="ECO:0000256" key="8">
    <source>
        <dbReference type="SAM" id="MobiDB-lite"/>
    </source>
</evidence>
<dbReference type="EMBL" id="CP086714">
    <property type="protein sequence ID" value="WOO76841.1"/>
    <property type="molecule type" value="Genomic_DNA"/>
</dbReference>
<evidence type="ECO:0000256" key="1">
    <source>
        <dbReference type="ARBA" id="ARBA00011003"/>
    </source>
</evidence>
<keyword evidence="5" id="KW-0547">Nucleotide-binding</keyword>
<organism evidence="10 11">
    <name type="scientific">Vanrija pseudolonga</name>
    <dbReference type="NCBI Taxonomy" id="143232"/>
    <lineage>
        <taxon>Eukaryota</taxon>
        <taxon>Fungi</taxon>
        <taxon>Dikarya</taxon>
        <taxon>Basidiomycota</taxon>
        <taxon>Agaricomycotina</taxon>
        <taxon>Tremellomycetes</taxon>
        <taxon>Trichosporonales</taxon>
        <taxon>Trichosporonaceae</taxon>
        <taxon>Vanrija</taxon>
    </lineage>
</organism>
<feature type="compositionally biased region" description="Low complexity" evidence="8">
    <location>
        <begin position="1"/>
        <end position="26"/>
    </location>
</feature>
<dbReference type="GO" id="GO:0000448">
    <property type="term" value="P:cleavage in ITS2 between 5.8S rRNA and LSU-rRNA of tricistronic rRNA transcript (SSU-rRNA, 5.8S rRNA, LSU-rRNA)"/>
    <property type="evidence" value="ECO:0007669"/>
    <property type="project" value="TreeGrafter"/>
</dbReference>
<dbReference type="GeneID" id="87803714"/>
<dbReference type="InterPro" id="IPR032319">
    <property type="entry name" value="CLP1_P"/>
</dbReference>
<dbReference type="PANTHER" id="PTHR12755:SF3">
    <property type="entry name" value="POLYNUCLEOTIDE 5'-HYDROXYL-KINASE NOL9"/>
    <property type="match status" value="1"/>
</dbReference>
<reference evidence="10" key="1">
    <citation type="submission" date="2023-10" db="EMBL/GenBank/DDBJ databases">
        <authorList>
            <person name="Noh H."/>
        </authorList>
    </citation>
    <scope>NUCLEOTIDE SEQUENCE</scope>
    <source>
        <strain evidence="10">DUCC4014</strain>
    </source>
</reference>
<dbReference type="Proteomes" id="UP000827549">
    <property type="component" value="Chromosome 1"/>
</dbReference>
<dbReference type="RefSeq" id="XP_062622873.1">
    <property type="nucleotide sequence ID" value="XM_062766889.1"/>
</dbReference>
<dbReference type="Pfam" id="PF16575">
    <property type="entry name" value="CLP1_P"/>
    <property type="match status" value="1"/>
</dbReference>
<keyword evidence="6" id="KW-0418">Kinase</keyword>
<feature type="compositionally biased region" description="Low complexity" evidence="8">
    <location>
        <begin position="76"/>
        <end position="89"/>
    </location>
</feature>
<feature type="region of interest" description="Disordered" evidence="8">
    <location>
        <begin position="1"/>
        <end position="145"/>
    </location>
</feature>
<dbReference type="GO" id="GO:0005524">
    <property type="term" value="F:ATP binding"/>
    <property type="evidence" value="ECO:0007669"/>
    <property type="project" value="UniProtKB-KW"/>
</dbReference>
<evidence type="ECO:0000256" key="4">
    <source>
        <dbReference type="ARBA" id="ARBA00022679"/>
    </source>
</evidence>
<keyword evidence="11" id="KW-1185">Reference proteome</keyword>
<comment type="similarity">
    <text evidence="1">Belongs to the Clp1 family. NOL9/GRC3 subfamily.</text>
</comment>
<dbReference type="InterPro" id="IPR045116">
    <property type="entry name" value="Clp1/Grc3"/>
</dbReference>
<evidence type="ECO:0000313" key="10">
    <source>
        <dbReference type="EMBL" id="WOO76841.1"/>
    </source>
</evidence>
<evidence type="ECO:0000256" key="2">
    <source>
        <dbReference type="ARBA" id="ARBA00018706"/>
    </source>
</evidence>
<feature type="domain" description="Clp1 P-loop" evidence="9">
    <location>
        <begin position="367"/>
        <end position="519"/>
    </location>
</feature>
<evidence type="ECO:0000256" key="6">
    <source>
        <dbReference type="ARBA" id="ARBA00022777"/>
    </source>
</evidence>
<name>A0AAF1BEQ3_9TREE</name>
<sequence length="752" mass="80418">MSALAARRAAQAALSASQPSTPTPQQKVPEPPRNATPQPESPDAGEAFLSSDAESEVSEPAPRTSKRRKVTKEAPKATPKAAARYYAAPAEEEKPKPRKKERRFSFSKPNDDDSSSGSDGEEEEVGGQDEGMVSWSGAPSLHAGPSRLAQQPALDVGRSTFVPREGVNILKVDEEVLKAAGVETPGPGVVVSLGEEDSLVIAGTFTVTPLQQSISLLSATIRPSADTVDSYPVYAPTSHPVPVLTGQQGEDTEVSPPLATLALPRKFQQDASRSISLIQELHSGIEGLHGKIVPGFNNIWLDEKGTWGLRGVHLLTGSFYTPVYPHVTPPSWRKALDSLDTPDVQNQDDDDFAFDSGDNVPVVLVKGPKRSGKSSLAKASLNRLLESFERVAWLESDLGQAEFGCGGVVGLWVIDQPVLGPSFTHPRVPVKAHYLGEVSPQSCPDEYLDAVLQLLQYYKYEVQNPIEGLGSAPVGGKRTDVIPLVVNTQGWVKGLGEELLGAIEAAAEPTRVFAFEQLDDVHAPEGWTTSPVLPTHDLPSAAVTLAIEPAPVSPLHARYTAVDMRALSTIAYMHARLDSGRWDFSAPLLAVPPVQVELGGAALQRAFLIGEGSDAVLPSDLPLALNASLVALVEEDTDGETYVAGRPQPSAEESTFLGLALVRAVRAEPERTLSLQLVTPLGGAHLARASALVRNGALELPACGMLDWRERLSDEGLAGVRWDDVPFLEVGASEAVGGDRRRFRRNIQRKGM</sequence>
<dbReference type="Gene3D" id="3.40.50.300">
    <property type="entry name" value="P-loop containing nucleotide triphosphate hydrolases"/>
    <property type="match status" value="1"/>
</dbReference>
<gene>
    <name evidence="10" type="primary">GRC3</name>
    <name evidence="10" type="ORF">LOC62_01G000456</name>
</gene>
<dbReference type="AlphaFoldDB" id="A0AAF1BEQ3"/>
<evidence type="ECO:0000313" key="11">
    <source>
        <dbReference type="Proteomes" id="UP000827549"/>
    </source>
</evidence>
<dbReference type="GO" id="GO:0051731">
    <property type="term" value="F:polynucleotide 5'-hydroxyl-kinase activity"/>
    <property type="evidence" value="ECO:0007669"/>
    <property type="project" value="InterPro"/>
</dbReference>
<protein>
    <recommendedName>
        <fullName evidence="3">Polynucleotide 5'-hydroxyl-kinase GRC3</fullName>
    </recommendedName>
    <alternativeName>
        <fullName evidence="2">Polynucleotide 5'-hydroxyl-kinase grc3</fullName>
    </alternativeName>
</protein>
<evidence type="ECO:0000256" key="5">
    <source>
        <dbReference type="ARBA" id="ARBA00022741"/>
    </source>
</evidence>
<keyword evidence="4" id="KW-0808">Transferase</keyword>
<accession>A0AAF1BEQ3</accession>